<evidence type="ECO:0000313" key="1">
    <source>
        <dbReference type="Ensembl" id="ENSSSUP00005025538.1"/>
    </source>
</evidence>
<name>A0A673UIY9_SURSU</name>
<dbReference type="Proteomes" id="UP000472268">
    <property type="component" value="Chromosome 5"/>
</dbReference>
<sequence>VEREQSGTVSGDPMASWCRKCRQQDPRYLPYTSVRITEAEMRAYHHFLGSCIRLEYMAKQGSSSLAEPLGFSAASLFFLDLLSSDSLSDQDFLFVSSFSLASFQELRNASGAPGWLSRLSG</sequence>
<evidence type="ECO:0000313" key="2">
    <source>
        <dbReference type="Proteomes" id="UP000472268"/>
    </source>
</evidence>
<dbReference type="AlphaFoldDB" id="A0A673UIY9"/>
<dbReference type="Ensembl" id="ENSSSUT00005029214.1">
    <property type="protein sequence ID" value="ENSSSUP00005025538.1"/>
    <property type="gene ID" value="ENSSSUG00005016616.1"/>
</dbReference>
<protein>
    <submittedName>
        <fullName evidence="1">Uncharacterized protein</fullName>
    </submittedName>
</protein>
<accession>A0A673UIY9</accession>
<reference evidence="1" key="2">
    <citation type="submission" date="2025-08" db="UniProtKB">
        <authorList>
            <consortium name="Ensembl"/>
        </authorList>
    </citation>
    <scope>IDENTIFICATION</scope>
</reference>
<keyword evidence="2" id="KW-1185">Reference proteome</keyword>
<reference evidence="1" key="3">
    <citation type="submission" date="2025-09" db="UniProtKB">
        <authorList>
            <consortium name="Ensembl"/>
        </authorList>
    </citation>
    <scope>IDENTIFICATION</scope>
</reference>
<reference evidence="1 2" key="1">
    <citation type="submission" date="2019-05" db="EMBL/GenBank/DDBJ databases">
        <title>A Chromosome-scale Meerkat (S. suricatta) Genome Assembly.</title>
        <authorList>
            <person name="Dudchenko O."/>
            <person name="Lieberman Aiden E."/>
            <person name="Tung J."/>
            <person name="Barreiro L.B."/>
            <person name="Clutton-Brock T.H."/>
        </authorList>
    </citation>
    <scope>NUCLEOTIDE SEQUENCE [LARGE SCALE GENOMIC DNA]</scope>
</reference>
<proteinExistence type="predicted"/>
<organism evidence="1 2">
    <name type="scientific">Suricata suricatta</name>
    <name type="common">Meerkat</name>
    <dbReference type="NCBI Taxonomy" id="37032"/>
    <lineage>
        <taxon>Eukaryota</taxon>
        <taxon>Metazoa</taxon>
        <taxon>Chordata</taxon>
        <taxon>Craniata</taxon>
        <taxon>Vertebrata</taxon>
        <taxon>Euteleostomi</taxon>
        <taxon>Mammalia</taxon>
        <taxon>Eutheria</taxon>
        <taxon>Laurasiatheria</taxon>
        <taxon>Carnivora</taxon>
        <taxon>Feliformia</taxon>
        <taxon>Herpestidae</taxon>
        <taxon>Suricata</taxon>
    </lineage>
</organism>